<accession>A0AAN8YP30</accession>
<gene>
    <name evidence="1" type="ORF">RDI58_000432</name>
</gene>
<keyword evidence="2" id="KW-1185">Reference proteome</keyword>
<proteinExistence type="predicted"/>
<comment type="caution">
    <text evidence="1">The sequence shown here is derived from an EMBL/GenBank/DDBJ whole genome shotgun (WGS) entry which is preliminary data.</text>
</comment>
<sequence>MILFFRNKT</sequence>
<dbReference type="EMBL" id="JBANQN010000001">
    <property type="protein sequence ID" value="KAK6802650.1"/>
    <property type="molecule type" value="Genomic_DNA"/>
</dbReference>
<organism evidence="1 2">
    <name type="scientific">Solanum bulbocastanum</name>
    <name type="common">Wild potato</name>
    <dbReference type="NCBI Taxonomy" id="147425"/>
    <lineage>
        <taxon>Eukaryota</taxon>
        <taxon>Viridiplantae</taxon>
        <taxon>Streptophyta</taxon>
        <taxon>Embryophyta</taxon>
        <taxon>Tracheophyta</taxon>
        <taxon>Spermatophyta</taxon>
        <taxon>Magnoliopsida</taxon>
        <taxon>eudicotyledons</taxon>
        <taxon>Gunneridae</taxon>
        <taxon>Pentapetalae</taxon>
        <taxon>asterids</taxon>
        <taxon>lamiids</taxon>
        <taxon>Solanales</taxon>
        <taxon>Solanaceae</taxon>
        <taxon>Solanoideae</taxon>
        <taxon>Solaneae</taxon>
        <taxon>Solanum</taxon>
    </lineage>
</organism>
<evidence type="ECO:0000313" key="1">
    <source>
        <dbReference type="EMBL" id="KAK6802650.1"/>
    </source>
</evidence>
<evidence type="ECO:0000313" key="2">
    <source>
        <dbReference type="Proteomes" id="UP001371456"/>
    </source>
</evidence>
<dbReference type="Proteomes" id="UP001371456">
    <property type="component" value="Unassembled WGS sequence"/>
</dbReference>
<reference evidence="1 2" key="1">
    <citation type="submission" date="2024-02" db="EMBL/GenBank/DDBJ databases">
        <title>de novo genome assembly of Solanum bulbocastanum strain 11H21.</title>
        <authorList>
            <person name="Hosaka A.J."/>
        </authorList>
    </citation>
    <scope>NUCLEOTIDE SEQUENCE [LARGE SCALE GENOMIC DNA]</scope>
    <source>
        <tissue evidence="1">Young leaves</tissue>
    </source>
</reference>
<name>A0AAN8YP30_SOLBU</name>
<protein>
    <submittedName>
        <fullName evidence="1">Uncharacterized protein</fullName>
    </submittedName>
</protein>